<dbReference type="Proteomes" id="UP000318825">
    <property type="component" value="Unassembled WGS sequence"/>
</dbReference>
<organism evidence="2 3">
    <name type="scientific">Nitrobacter winogradskyi</name>
    <name type="common">Nitrobacter agilis</name>
    <dbReference type="NCBI Taxonomy" id="913"/>
    <lineage>
        <taxon>Bacteria</taxon>
        <taxon>Pseudomonadati</taxon>
        <taxon>Pseudomonadota</taxon>
        <taxon>Alphaproteobacteria</taxon>
        <taxon>Hyphomicrobiales</taxon>
        <taxon>Nitrobacteraceae</taxon>
        <taxon>Nitrobacter</taxon>
    </lineage>
</organism>
<evidence type="ECO:0000313" key="2">
    <source>
        <dbReference type="EMBL" id="GEC16985.1"/>
    </source>
</evidence>
<keyword evidence="1" id="KW-1133">Transmembrane helix</keyword>
<protein>
    <submittedName>
        <fullName evidence="2">Uncharacterized protein</fullName>
    </submittedName>
</protein>
<proteinExistence type="predicted"/>
<reference evidence="2 3" key="1">
    <citation type="submission" date="2019-06" db="EMBL/GenBank/DDBJ databases">
        <title>Whole genome shotgun sequence of Nitrobacter winogradskyi NBRC 14297.</title>
        <authorList>
            <person name="Hosoyama A."/>
            <person name="Uohara A."/>
            <person name="Ohji S."/>
            <person name="Ichikawa N."/>
        </authorList>
    </citation>
    <scope>NUCLEOTIDE SEQUENCE [LARGE SCALE GENOMIC DNA]</scope>
    <source>
        <strain evidence="2 3">NBRC 14297</strain>
    </source>
</reference>
<accession>A0A4Y3WEA5</accession>
<sequence length="51" mass="5676">MSVLKVYVYVIPFLVISATIGAVLWNRRKINRARASAPNKKPEDESLSASD</sequence>
<feature type="transmembrane region" description="Helical" evidence="1">
    <location>
        <begin position="6"/>
        <end position="25"/>
    </location>
</feature>
<evidence type="ECO:0000313" key="3">
    <source>
        <dbReference type="Proteomes" id="UP000318825"/>
    </source>
</evidence>
<dbReference type="AlphaFoldDB" id="A0A4Y3WEA5"/>
<comment type="caution">
    <text evidence="2">The sequence shown here is derived from an EMBL/GenBank/DDBJ whole genome shotgun (WGS) entry which is preliminary data.</text>
</comment>
<dbReference type="EMBL" id="BJNF01000085">
    <property type="protein sequence ID" value="GEC16985.1"/>
    <property type="molecule type" value="Genomic_DNA"/>
</dbReference>
<dbReference type="RefSeq" id="WP_181410508.1">
    <property type="nucleotide sequence ID" value="NZ_BJNF01000085.1"/>
</dbReference>
<keyword evidence="1" id="KW-0812">Transmembrane</keyword>
<evidence type="ECO:0000256" key="1">
    <source>
        <dbReference type="SAM" id="Phobius"/>
    </source>
</evidence>
<keyword evidence="1" id="KW-0472">Membrane</keyword>
<gene>
    <name evidence="2" type="ORF">NWI01_28770</name>
</gene>
<name>A0A4Y3WEA5_NITWI</name>